<comment type="caution">
    <text evidence="2">The sequence shown here is derived from an EMBL/GenBank/DDBJ whole genome shotgun (WGS) entry which is preliminary data.</text>
</comment>
<name>A0A6P1DDB0_9NOCA</name>
<dbReference type="Proteomes" id="UP000470876">
    <property type="component" value="Unassembled WGS sequence"/>
</dbReference>
<reference evidence="4 5" key="1">
    <citation type="submission" date="2020-01" db="EMBL/GenBank/DDBJ databases">
        <title>Genetics and antimicrobial susceptibilities of Nocardia species isolated from the soil; a comparison with species isolated from humans.</title>
        <authorList>
            <person name="Carrasco G."/>
            <person name="Monzon S."/>
            <person name="Sansegundo M."/>
            <person name="Garcia E."/>
            <person name="Garrido N."/>
            <person name="Medina M.J."/>
            <person name="Villalon P."/>
            <person name="Ramirez-Arocha A.C."/>
            <person name="Jimenez P."/>
            <person name="Cuesta I."/>
            <person name="Valdezate S."/>
        </authorList>
    </citation>
    <scope>NUCLEOTIDE SEQUENCE [LARGE SCALE GENOMIC DNA]</scope>
    <source>
        <strain evidence="2 4">CNM20110639</strain>
        <strain evidence="3 5">CNM20110649</strain>
    </source>
</reference>
<evidence type="ECO:0000313" key="3">
    <source>
        <dbReference type="EMBL" id="NEW58876.1"/>
    </source>
</evidence>
<organism evidence="2 4">
    <name type="scientific">Nocardia cyriacigeorgica</name>
    <dbReference type="NCBI Taxonomy" id="135487"/>
    <lineage>
        <taxon>Bacteria</taxon>
        <taxon>Bacillati</taxon>
        <taxon>Actinomycetota</taxon>
        <taxon>Actinomycetes</taxon>
        <taxon>Mycobacteriales</taxon>
        <taxon>Nocardiaceae</taxon>
        <taxon>Nocardia</taxon>
    </lineage>
</organism>
<keyword evidence="1" id="KW-0732">Signal</keyword>
<evidence type="ECO:0000313" key="4">
    <source>
        <dbReference type="Proteomes" id="UP000468928"/>
    </source>
</evidence>
<dbReference type="RefSeq" id="WP_163827903.1">
    <property type="nucleotide sequence ID" value="NZ_JAAGUX010000068.1"/>
</dbReference>
<feature type="chain" id="PRO_5027030806" evidence="1">
    <location>
        <begin position="28"/>
        <end position="128"/>
    </location>
</feature>
<accession>A0A6P1DDB0</accession>
<dbReference type="AlphaFoldDB" id="A0A6P1DDB0"/>
<feature type="signal peptide" evidence="1">
    <location>
        <begin position="1"/>
        <end position="27"/>
    </location>
</feature>
<gene>
    <name evidence="2" type="ORF">GV789_22235</name>
    <name evidence="3" type="ORF">GV794_25025</name>
</gene>
<proteinExistence type="predicted"/>
<sequence>MRIRSISAVVFPVVAATAVFGAGSASAADPIMDPEQSRVGVHLNNAETAALAGGPIPALVTMVVPANRIGAGLESDTKIYRDENGAVYATLRQIVSEAASRPDGTVTILVNAPGTRNGRIFDVYQHWN</sequence>
<dbReference type="EMBL" id="JAAGUX010000068">
    <property type="protein sequence ID" value="NEW58876.1"/>
    <property type="molecule type" value="Genomic_DNA"/>
</dbReference>
<dbReference type="Proteomes" id="UP000468928">
    <property type="component" value="Unassembled WGS sequence"/>
</dbReference>
<evidence type="ECO:0000313" key="2">
    <source>
        <dbReference type="EMBL" id="NEW47144.1"/>
    </source>
</evidence>
<protein>
    <submittedName>
        <fullName evidence="2">Uncharacterized protein</fullName>
    </submittedName>
</protein>
<dbReference type="EMBL" id="JAAGUZ010000072">
    <property type="protein sequence ID" value="NEW47144.1"/>
    <property type="molecule type" value="Genomic_DNA"/>
</dbReference>
<evidence type="ECO:0000256" key="1">
    <source>
        <dbReference type="SAM" id="SignalP"/>
    </source>
</evidence>
<evidence type="ECO:0000313" key="5">
    <source>
        <dbReference type="Proteomes" id="UP000470876"/>
    </source>
</evidence>
<keyword evidence="5" id="KW-1185">Reference proteome</keyword>